<feature type="chain" id="PRO_5034678140" evidence="2">
    <location>
        <begin position="20"/>
        <end position="287"/>
    </location>
</feature>
<keyword evidence="2" id="KW-0732">Signal</keyword>
<protein>
    <submittedName>
        <fullName evidence="3">Uncharacterized protein</fullName>
    </submittedName>
</protein>
<name>A0A8H4PUC7_9HYPO</name>
<keyword evidence="4" id="KW-1185">Reference proteome</keyword>
<feature type="compositionally biased region" description="Basic and acidic residues" evidence="1">
    <location>
        <begin position="272"/>
        <end position="287"/>
    </location>
</feature>
<evidence type="ECO:0000313" key="3">
    <source>
        <dbReference type="EMBL" id="KAF4510582.1"/>
    </source>
</evidence>
<feature type="region of interest" description="Disordered" evidence="1">
    <location>
        <begin position="267"/>
        <end position="287"/>
    </location>
</feature>
<evidence type="ECO:0000256" key="2">
    <source>
        <dbReference type="SAM" id="SignalP"/>
    </source>
</evidence>
<dbReference type="Proteomes" id="UP000557566">
    <property type="component" value="Unassembled WGS sequence"/>
</dbReference>
<reference evidence="3 4" key="1">
    <citation type="journal article" date="2020" name="Genome Biol. Evol.">
        <title>A new high-quality draft genome assembly of the Chinese cordyceps Ophiocordyceps sinensis.</title>
        <authorList>
            <person name="Shu R."/>
            <person name="Zhang J."/>
            <person name="Meng Q."/>
            <person name="Zhang H."/>
            <person name="Zhou G."/>
            <person name="Li M."/>
            <person name="Wu P."/>
            <person name="Zhao Y."/>
            <person name="Chen C."/>
            <person name="Qin Q."/>
        </authorList>
    </citation>
    <scope>NUCLEOTIDE SEQUENCE [LARGE SCALE GENOMIC DNA]</scope>
    <source>
        <strain evidence="3 4">IOZ07</strain>
    </source>
</reference>
<sequence length="287" mass="30231">MKTCLVTILTLCLAGTGLAAPTPAVSAHLSQRHVAPLQDLVERRTDDSLSASESDALLADLIDDLDPAHGIHRRQPDANLVSAADAGDSKAGKSASDYYGPVKRESAAKQGELLGGLLQGLPLSGLVKREMAAKQGELLGGLLQGLPLSGLVKRKMAAKQGKLLSGLLKGLPLSGLLKREMAAEQERAARQLHNMVGEGLAALQQGTNKAHEKRDSEAPNINDLEEKIDGRLGDSTALALAKVMALLARDQDDLPTDSNIALEAANGLAQEFGRDADQRSGPRGRER</sequence>
<proteinExistence type="predicted"/>
<dbReference type="AlphaFoldDB" id="A0A8H4PUC7"/>
<gene>
    <name evidence="3" type="ORF">G6O67_002459</name>
</gene>
<comment type="caution">
    <text evidence="3">The sequence shown here is derived from an EMBL/GenBank/DDBJ whole genome shotgun (WGS) entry which is preliminary data.</text>
</comment>
<evidence type="ECO:0000256" key="1">
    <source>
        <dbReference type="SAM" id="MobiDB-lite"/>
    </source>
</evidence>
<dbReference type="EMBL" id="JAAVMX010000003">
    <property type="protein sequence ID" value="KAF4510582.1"/>
    <property type="molecule type" value="Genomic_DNA"/>
</dbReference>
<organism evidence="3 4">
    <name type="scientific">Ophiocordyceps sinensis</name>
    <dbReference type="NCBI Taxonomy" id="72228"/>
    <lineage>
        <taxon>Eukaryota</taxon>
        <taxon>Fungi</taxon>
        <taxon>Dikarya</taxon>
        <taxon>Ascomycota</taxon>
        <taxon>Pezizomycotina</taxon>
        <taxon>Sordariomycetes</taxon>
        <taxon>Hypocreomycetidae</taxon>
        <taxon>Hypocreales</taxon>
        <taxon>Ophiocordycipitaceae</taxon>
        <taxon>Ophiocordyceps</taxon>
    </lineage>
</organism>
<feature type="signal peptide" evidence="2">
    <location>
        <begin position="1"/>
        <end position="19"/>
    </location>
</feature>
<accession>A0A8H4PUC7</accession>
<evidence type="ECO:0000313" key="4">
    <source>
        <dbReference type="Proteomes" id="UP000557566"/>
    </source>
</evidence>